<organism evidence="7 8">
    <name type="scientific">Sphingomonas piscis</name>
    <dbReference type="NCBI Taxonomy" id="2714943"/>
    <lineage>
        <taxon>Bacteria</taxon>
        <taxon>Pseudomonadati</taxon>
        <taxon>Pseudomonadota</taxon>
        <taxon>Alphaproteobacteria</taxon>
        <taxon>Sphingomonadales</taxon>
        <taxon>Sphingomonadaceae</taxon>
        <taxon>Sphingomonas</taxon>
    </lineage>
</organism>
<evidence type="ECO:0000256" key="3">
    <source>
        <dbReference type="ARBA" id="ARBA00022729"/>
    </source>
</evidence>
<dbReference type="KEGG" id="spii:G7077_08635"/>
<feature type="chain" id="PRO_5026255980" evidence="6">
    <location>
        <begin position="21"/>
        <end position="261"/>
    </location>
</feature>
<dbReference type="GO" id="GO:0009279">
    <property type="term" value="C:cell outer membrane"/>
    <property type="evidence" value="ECO:0007669"/>
    <property type="project" value="UniProtKB-SubCell"/>
</dbReference>
<evidence type="ECO:0000256" key="1">
    <source>
        <dbReference type="ARBA" id="ARBA00004442"/>
    </source>
</evidence>
<comment type="subcellular location">
    <subcellularLocation>
        <location evidence="1">Cell outer membrane</location>
    </subcellularLocation>
</comment>
<dbReference type="Proteomes" id="UP000503222">
    <property type="component" value="Chromosome"/>
</dbReference>
<dbReference type="EMBL" id="CP049869">
    <property type="protein sequence ID" value="QIK78951.1"/>
    <property type="molecule type" value="Genomic_DNA"/>
</dbReference>
<comment type="similarity">
    <text evidence="2">Belongs to the MipA/OmpV family.</text>
</comment>
<keyword evidence="8" id="KW-1185">Reference proteome</keyword>
<sequence length="261" mass="27972">MKATILASAALLATASVAQAQDNRDNRDIRVRVGAGAQVRPEFIGADDREIAPYWDVDIARGDNPFAFEGPDDSFGVRLLSGENFSVGPAANIEGKRKEKDVGAPVGTVKTTIEVGGFADYLPSENFRLHAEALKGVNGHEGFVGSVGADYIARDGDKYVFSVGPRLLFSDSRYQRAYFGVTPAAAFASGLPAYRPKRGVHGVALASGLSYQFSPKFGLFSFARYERLVGDAAKSPIVREIGSRNQLSAGLGLNYTFKIAR</sequence>
<evidence type="ECO:0000256" key="5">
    <source>
        <dbReference type="ARBA" id="ARBA00023237"/>
    </source>
</evidence>
<keyword evidence="3 6" id="KW-0732">Signal</keyword>
<evidence type="ECO:0000256" key="6">
    <source>
        <dbReference type="SAM" id="SignalP"/>
    </source>
</evidence>
<keyword evidence="5" id="KW-0998">Cell outer membrane</keyword>
<dbReference type="Pfam" id="PF06629">
    <property type="entry name" value="MipA"/>
    <property type="match status" value="1"/>
</dbReference>
<evidence type="ECO:0000256" key="4">
    <source>
        <dbReference type="ARBA" id="ARBA00023136"/>
    </source>
</evidence>
<reference evidence="7 8" key="1">
    <citation type="submission" date="2020-03" db="EMBL/GenBank/DDBJ databases">
        <title>Sphingomonas sp. nov., isolated from fish.</title>
        <authorList>
            <person name="Hyun D.-W."/>
            <person name="Bae J.-W."/>
        </authorList>
    </citation>
    <scope>NUCLEOTIDE SEQUENCE [LARGE SCALE GENOMIC DNA]</scope>
    <source>
        <strain evidence="7 8">HDW15B</strain>
    </source>
</reference>
<evidence type="ECO:0000256" key="2">
    <source>
        <dbReference type="ARBA" id="ARBA00005722"/>
    </source>
</evidence>
<accession>A0A6G7YQD5</accession>
<dbReference type="PANTHER" id="PTHR38776:SF1">
    <property type="entry name" value="MLTA-INTERACTING PROTEIN-RELATED"/>
    <property type="match status" value="1"/>
</dbReference>
<gene>
    <name evidence="7" type="ORF">G7077_08635</name>
</gene>
<name>A0A6G7YQD5_9SPHN</name>
<dbReference type="RefSeq" id="WP_166411342.1">
    <property type="nucleotide sequence ID" value="NZ_CP049869.1"/>
</dbReference>
<proteinExistence type="inferred from homology"/>
<feature type="signal peptide" evidence="6">
    <location>
        <begin position="1"/>
        <end position="20"/>
    </location>
</feature>
<evidence type="ECO:0000313" key="8">
    <source>
        <dbReference type="Proteomes" id="UP000503222"/>
    </source>
</evidence>
<evidence type="ECO:0000313" key="7">
    <source>
        <dbReference type="EMBL" id="QIK78951.1"/>
    </source>
</evidence>
<dbReference type="AlphaFoldDB" id="A0A6G7YQD5"/>
<dbReference type="InterPro" id="IPR010583">
    <property type="entry name" value="MipA"/>
</dbReference>
<protein>
    <submittedName>
        <fullName evidence="7">MipA/OmpV family protein</fullName>
    </submittedName>
</protein>
<keyword evidence="4" id="KW-0472">Membrane</keyword>
<dbReference type="PANTHER" id="PTHR38776">
    <property type="entry name" value="MLTA-INTERACTING PROTEIN-RELATED"/>
    <property type="match status" value="1"/>
</dbReference>